<name>A0A542ZEQ7_9MICO</name>
<organism evidence="1 2">
    <name type="scientific">Oryzihumus leptocrescens</name>
    <dbReference type="NCBI Taxonomy" id="297536"/>
    <lineage>
        <taxon>Bacteria</taxon>
        <taxon>Bacillati</taxon>
        <taxon>Actinomycetota</taxon>
        <taxon>Actinomycetes</taxon>
        <taxon>Micrococcales</taxon>
        <taxon>Intrasporangiaceae</taxon>
        <taxon>Oryzihumus</taxon>
    </lineage>
</organism>
<sequence length="210" mass="23508">MTHKDLQDLVASALAELRQESADSPVPNIVSLQSLGSREVFDEASRLCDADDSLQRELGVRILRELGPQDSEGRRTYSDEAIPLLLEMLKNEIDPGMTRRILQALAFNSAREAISEFTTRANHPDPGVRETIAFQLPSLSTPATLGLVADTVKAMTQDLDPDVRYYALYALFEPEEGLGLDDQERHQLAKQFLRDPDRQIQTYARKILAT</sequence>
<comment type="caution">
    <text evidence="1">The sequence shown here is derived from an EMBL/GenBank/DDBJ whole genome shotgun (WGS) entry which is preliminary data.</text>
</comment>
<dbReference type="InterPro" id="IPR016024">
    <property type="entry name" value="ARM-type_fold"/>
</dbReference>
<dbReference type="Gene3D" id="1.25.10.10">
    <property type="entry name" value="Leucine-rich Repeat Variant"/>
    <property type="match status" value="1"/>
</dbReference>
<evidence type="ECO:0000313" key="2">
    <source>
        <dbReference type="Proteomes" id="UP000319514"/>
    </source>
</evidence>
<protein>
    <recommendedName>
        <fullName evidence="3">HEAT repeat protein</fullName>
    </recommendedName>
</protein>
<accession>A0A542ZEQ7</accession>
<evidence type="ECO:0000313" key="1">
    <source>
        <dbReference type="EMBL" id="TQL58791.1"/>
    </source>
</evidence>
<dbReference type="EMBL" id="VFOQ01000001">
    <property type="protein sequence ID" value="TQL58791.1"/>
    <property type="molecule type" value="Genomic_DNA"/>
</dbReference>
<evidence type="ECO:0008006" key="3">
    <source>
        <dbReference type="Google" id="ProtNLM"/>
    </source>
</evidence>
<dbReference type="InterPro" id="IPR011989">
    <property type="entry name" value="ARM-like"/>
</dbReference>
<dbReference type="AlphaFoldDB" id="A0A542ZEQ7"/>
<reference evidence="1 2" key="1">
    <citation type="submission" date="2019-06" db="EMBL/GenBank/DDBJ databases">
        <title>Sequencing the genomes of 1000 actinobacteria strains.</title>
        <authorList>
            <person name="Klenk H.-P."/>
        </authorList>
    </citation>
    <scope>NUCLEOTIDE SEQUENCE [LARGE SCALE GENOMIC DNA]</scope>
    <source>
        <strain evidence="1 2">DSM 18082</strain>
    </source>
</reference>
<dbReference type="Proteomes" id="UP000319514">
    <property type="component" value="Unassembled WGS sequence"/>
</dbReference>
<dbReference type="RefSeq" id="WP_141786886.1">
    <property type="nucleotide sequence ID" value="NZ_BAAAKX010000003.1"/>
</dbReference>
<proteinExistence type="predicted"/>
<gene>
    <name evidence="1" type="ORF">FB474_0130</name>
</gene>
<dbReference type="SUPFAM" id="SSF48371">
    <property type="entry name" value="ARM repeat"/>
    <property type="match status" value="1"/>
</dbReference>
<dbReference type="OrthoDB" id="4334374at2"/>
<keyword evidence="2" id="KW-1185">Reference proteome</keyword>